<dbReference type="InterPro" id="IPR054055">
    <property type="entry name" value="YpzH"/>
</dbReference>
<keyword evidence="2" id="KW-1185">Reference proteome</keyword>
<sequence>MENQHAEIVAIITIKPESLQGGGAPVFIVKDQKELQKISMTLEKIMDASAHEVDTDTLVIVAR</sequence>
<gene>
    <name evidence="1" type="ORF">ABIC55_002098</name>
</gene>
<reference evidence="1 2" key="1">
    <citation type="submission" date="2024-06" db="EMBL/GenBank/DDBJ databases">
        <title>Sorghum-associated microbial communities from plants grown in Nebraska, USA.</title>
        <authorList>
            <person name="Schachtman D."/>
        </authorList>
    </citation>
    <scope>NUCLEOTIDE SEQUENCE [LARGE SCALE GENOMIC DNA]</scope>
    <source>
        <strain evidence="1 2">1288</strain>
    </source>
</reference>
<comment type="caution">
    <text evidence="1">The sequence shown here is derived from an EMBL/GenBank/DDBJ whole genome shotgun (WGS) entry which is preliminary data.</text>
</comment>
<protein>
    <submittedName>
        <fullName evidence="1">Uncharacterized protein</fullName>
    </submittedName>
</protein>
<name>A0ABV2K7F0_SPOPS</name>
<accession>A0ABV2K7F0</accession>
<dbReference type="Pfam" id="PF21835">
    <property type="entry name" value="YIEGIA_cap"/>
    <property type="match status" value="1"/>
</dbReference>
<evidence type="ECO:0000313" key="1">
    <source>
        <dbReference type="EMBL" id="MET3657011.1"/>
    </source>
</evidence>
<proteinExistence type="predicted"/>
<dbReference type="EMBL" id="JBEPME010000002">
    <property type="protein sequence ID" value="MET3657011.1"/>
    <property type="molecule type" value="Genomic_DNA"/>
</dbReference>
<evidence type="ECO:0000313" key="2">
    <source>
        <dbReference type="Proteomes" id="UP001549104"/>
    </source>
</evidence>
<organism evidence="1 2">
    <name type="scientific">Sporosarcina psychrophila</name>
    <name type="common">Bacillus psychrophilus</name>
    <dbReference type="NCBI Taxonomy" id="1476"/>
    <lineage>
        <taxon>Bacteria</taxon>
        <taxon>Bacillati</taxon>
        <taxon>Bacillota</taxon>
        <taxon>Bacilli</taxon>
        <taxon>Bacillales</taxon>
        <taxon>Caryophanaceae</taxon>
        <taxon>Sporosarcina</taxon>
    </lineage>
</organism>
<dbReference type="Proteomes" id="UP001549104">
    <property type="component" value="Unassembled WGS sequence"/>
</dbReference>
<dbReference type="RefSeq" id="WP_067209356.1">
    <property type="nucleotide sequence ID" value="NZ_CP014616.1"/>
</dbReference>